<sequence length="64" mass="7376">LPKFELVIDPPRYIQDLNRCEEGTVRARYTFGKPVLGRLTVNMTVNGVGYYRHELGHPVVKTME</sequence>
<proteinExistence type="predicted"/>
<evidence type="ECO:0000313" key="3">
    <source>
        <dbReference type="Proteomes" id="UP000288216"/>
    </source>
</evidence>
<accession>A0A401QFV1</accession>
<feature type="non-terminal residue" evidence="2">
    <location>
        <position position="64"/>
    </location>
</feature>
<dbReference type="EMBL" id="BFAA01062669">
    <property type="protein sequence ID" value="GCB84261.1"/>
    <property type="molecule type" value="Genomic_DNA"/>
</dbReference>
<name>A0A401QFV1_SCYTO</name>
<protein>
    <recommendedName>
        <fullName evidence="1">Macroglobulin domain-containing protein</fullName>
    </recommendedName>
</protein>
<feature type="domain" description="Macroglobulin" evidence="1">
    <location>
        <begin position="1"/>
        <end position="46"/>
    </location>
</feature>
<dbReference type="InterPro" id="IPR041555">
    <property type="entry name" value="MG3"/>
</dbReference>
<organism evidence="2 3">
    <name type="scientific">Scyliorhinus torazame</name>
    <name type="common">Cloudy catshark</name>
    <name type="synonym">Catulus torazame</name>
    <dbReference type="NCBI Taxonomy" id="75743"/>
    <lineage>
        <taxon>Eukaryota</taxon>
        <taxon>Metazoa</taxon>
        <taxon>Chordata</taxon>
        <taxon>Craniata</taxon>
        <taxon>Vertebrata</taxon>
        <taxon>Chondrichthyes</taxon>
        <taxon>Elasmobranchii</taxon>
        <taxon>Galeomorphii</taxon>
        <taxon>Galeoidea</taxon>
        <taxon>Carcharhiniformes</taxon>
        <taxon>Scyliorhinidae</taxon>
        <taxon>Scyliorhinus</taxon>
    </lineage>
</organism>
<keyword evidence="3" id="KW-1185">Reference proteome</keyword>
<dbReference type="Pfam" id="PF17791">
    <property type="entry name" value="MG3"/>
    <property type="match status" value="1"/>
</dbReference>
<gene>
    <name evidence="2" type="ORF">scyTo_0024937</name>
</gene>
<evidence type="ECO:0000313" key="2">
    <source>
        <dbReference type="EMBL" id="GCB84261.1"/>
    </source>
</evidence>
<reference evidence="2 3" key="1">
    <citation type="journal article" date="2018" name="Nat. Ecol. Evol.">
        <title>Shark genomes provide insights into elasmobranch evolution and the origin of vertebrates.</title>
        <authorList>
            <person name="Hara Y"/>
            <person name="Yamaguchi K"/>
            <person name="Onimaru K"/>
            <person name="Kadota M"/>
            <person name="Koyanagi M"/>
            <person name="Keeley SD"/>
            <person name="Tatsumi K"/>
            <person name="Tanaka K"/>
            <person name="Motone F"/>
            <person name="Kageyama Y"/>
            <person name="Nozu R"/>
            <person name="Adachi N"/>
            <person name="Nishimura O"/>
            <person name="Nakagawa R"/>
            <person name="Tanegashima C"/>
            <person name="Kiyatake I"/>
            <person name="Matsumoto R"/>
            <person name="Murakumo K"/>
            <person name="Nishida K"/>
            <person name="Terakita A"/>
            <person name="Kuratani S"/>
            <person name="Sato K"/>
            <person name="Hyodo S Kuraku.S."/>
        </authorList>
    </citation>
    <scope>NUCLEOTIDE SEQUENCE [LARGE SCALE GENOMIC DNA]</scope>
</reference>
<comment type="caution">
    <text evidence="2">The sequence shown here is derived from an EMBL/GenBank/DDBJ whole genome shotgun (WGS) entry which is preliminary data.</text>
</comment>
<dbReference type="AlphaFoldDB" id="A0A401QFV1"/>
<dbReference type="STRING" id="75743.A0A401QFV1"/>
<evidence type="ECO:0000259" key="1">
    <source>
        <dbReference type="Pfam" id="PF17791"/>
    </source>
</evidence>
<dbReference type="Proteomes" id="UP000288216">
    <property type="component" value="Unassembled WGS sequence"/>
</dbReference>
<dbReference type="Gene3D" id="2.60.40.1940">
    <property type="match status" value="1"/>
</dbReference>
<dbReference type="PANTHER" id="PTHR11412:SF139">
    <property type="entry name" value="C3 AND PZP-LIKE ALPHA-2-MACROGLOBULIN DOMAIN-CONTAINING PROTEIN 8"/>
    <property type="match status" value="1"/>
</dbReference>
<feature type="non-terminal residue" evidence="2">
    <location>
        <position position="1"/>
    </location>
</feature>
<dbReference type="InterPro" id="IPR050473">
    <property type="entry name" value="A2M/Complement_sys"/>
</dbReference>
<dbReference type="PANTHER" id="PTHR11412">
    <property type="entry name" value="MACROGLOBULIN / COMPLEMENT"/>
    <property type="match status" value="1"/>
</dbReference>
<dbReference type="OrthoDB" id="2142040at2759"/>